<evidence type="ECO:0008006" key="3">
    <source>
        <dbReference type="Google" id="ProtNLM"/>
    </source>
</evidence>
<dbReference type="Pfam" id="PF07247">
    <property type="entry name" value="AATase"/>
    <property type="match status" value="1"/>
</dbReference>
<dbReference type="AlphaFoldDB" id="A0AAV2Q8U2"/>
<proteinExistence type="predicted"/>
<dbReference type="Proteomes" id="UP001497623">
    <property type="component" value="Unassembled WGS sequence"/>
</dbReference>
<dbReference type="PANTHER" id="PTHR28037">
    <property type="entry name" value="ALCOHOL O-ACETYLTRANSFERASE 1-RELATED"/>
    <property type="match status" value="1"/>
</dbReference>
<dbReference type="InterPro" id="IPR010828">
    <property type="entry name" value="Atf2/Sli1-like"/>
</dbReference>
<sequence length="510" mass="58260">MALLKAITSFGNTLPRSAAEFGPWNLSHTKRRGNHLYGAFIKQFSSGEQIHGSSEWRMVRPATPDEISYEKFHRCYARQGVASFIFNSRKAFNEDIWRKALQHATKKIEGLRLCLHESEGKHWLCEVKNHDIDFKIIENKPVLEVVDDMKKEGLDHSFWAVRVVPGGVCAIPELREEFPHQYAFNFKFHHGLLDGTSVAYFIRVFSVILDDVLSGKTVNDDIHFGKFVFDDPLETKIKETQQALDSDPIRLDEEREQMLALTMKQPILYSAYPKPKGVKSTTHHIVKEVDNSKIKALYKSCKSKKINMTAGFEAVFNTALVEMVRDAGAVQDGYKINIRQNINMRRYLEVEKDLKKFPMGNFSGGMQQGTFCTQLARKNFWEHAQEIHNNFHSLLKNNGPFIESIVRPQILGPLDPVALATGPPQDKSDYAFSNVLDLTPFVFYDGSQVQLTDIVAYNFINNFLHPILFQFSTYRGFGQLTCSHDIAKVSDDTAHELMDRVLNVLDFVTK</sequence>
<organism evidence="1 2">
    <name type="scientific">Meganyctiphanes norvegica</name>
    <name type="common">Northern krill</name>
    <name type="synonym">Thysanopoda norvegica</name>
    <dbReference type="NCBI Taxonomy" id="48144"/>
    <lineage>
        <taxon>Eukaryota</taxon>
        <taxon>Metazoa</taxon>
        <taxon>Ecdysozoa</taxon>
        <taxon>Arthropoda</taxon>
        <taxon>Crustacea</taxon>
        <taxon>Multicrustacea</taxon>
        <taxon>Malacostraca</taxon>
        <taxon>Eumalacostraca</taxon>
        <taxon>Eucarida</taxon>
        <taxon>Euphausiacea</taxon>
        <taxon>Euphausiidae</taxon>
        <taxon>Meganyctiphanes</taxon>
    </lineage>
</organism>
<reference evidence="1 2" key="1">
    <citation type="submission" date="2024-05" db="EMBL/GenBank/DDBJ databases">
        <authorList>
            <person name="Wallberg A."/>
        </authorList>
    </citation>
    <scope>NUCLEOTIDE SEQUENCE [LARGE SCALE GENOMIC DNA]</scope>
</reference>
<keyword evidence="2" id="KW-1185">Reference proteome</keyword>
<accession>A0AAV2Q8U2</accession>
<dbReference type="SUPFAM" id="SSF52777">
    <property type="entry name" value="CoA-dependent acyltransferases"/>
    <property type="match status" value="1"/>
</dbReference>
<gene>
    <name evidence="1" type="ORF">MNOR_LOCUS9248</name>
</gene>
<dbReference type="PANTHER" id="PTHR28037:SF1">
    <property type="entry name" value="ALCOHOL O-ACETYLTRANSFERASE 1-RELATED"/>
    <property type="match status" value="1"/>
</dbReference>
<dbReference type="InterPro" id="IPR052058">
    <property type="entry name" value="Alcohol_O-acetyltransferase"/>
</dbReference>
<comment type="caution">
    <text evidence="1">The sequence shown here is derived from an EMBL/GenBank/DDBJ whole genome shotgun (WGS) entry which is preliminary data.</text>
</comment>
<evidence type="ECO:0000313" key="1">
    <source>
        <dbReference type="EMBL" id="CAL4073761.1"/>
    </source>
</evidence>
<evidence type="ECO:0000313" key="2">
    <source>
        <dbReference type="Proteomes" id="UP001497623"/>
    </source>
</evidence>
<name>A0AAV2Q8U2_MEGNR</name>
<dbReference type="EMBL" id="CAXKWB010004444">
    <property type="protein sequence ID" value="CAL4073761.1"/>
    <property type="molecule type" value="Genomic_DNA"/>
</dbReference>
<protein>
    <recommendedName>
        <fullName evidence="3">Condensation domain-containing protein</fullName>
    </recommendedName>
</protein>